<feature type="domain" description="Transcriptional repressor PaaX-like central Cas2-like" evidence="8">
    <location>
        <begin position="108"/>
        <end position="172"/>
    </location>
</feature>
<keyword evidence="5" id="KW-0460">Magnesium</keyword>
<dbReference type="Proteomes" id="UP000178042">
    <property type="component" value="Unassembled WGS sequence"/>
</dbReference>
<evidence type="ECO:0000256" key="2">
    <source>
        <dbReference type="ARBA" id="ARBA00022723"/>
    </source>
</evidence>
<evidence type="ECO:0000256" key="3">
    <source>
        <dbReference type="ARBA" id="ARBA00022759"/>
    </source>
</evidence>
<organism evidence="9 10">
    <name type="scientific">Candidatus Kaiserbacteria bacterium RIFCSPHIGHO2_02_FULL_49_16</name>
    <dbReference type="NCBI Taxonomy" id="1798490"/>
    <lineage>
        <taxon>Bacteria</taxon>
        <taxon>Candidatus Kaiseribacteriota</taxon>
    </lineage>
</organism>
<name>A0A1F6DCW3_9BACT</name>
<dbReference type="GO" id="GO:0006351">
    <property type="term" value="P:DNA-templated transcription"/>
    <property type="evidence" value="ECO:0007669"/>
    <property type="project" value="TreeGrafter"/>
</dbReference>
<proteinExistence type="predicted"/>
<dbReference type="PANTHER" id="PTHR30319:SF1">
    <property type="entry name" value="TRANSCRIPTIONAL REPRESSOR PAAX"/>
    <property type="match status" value="1"/>
</dbReference>
<keyword evidence="7" id="KW-1133">Transmembrane helix</keyword>
<dbReference type="GO" id="GO:0043571">
    <property type="term" value="P:maintenance of CRISPR repeat elements"/>
    <property type="evidence" value="ECO:0007669"/>
    <property type="project" value="InterPro"/>
</dbReference>
<keyword evidence="3 9" id="KW-0255">Endonuclease</keyword>
<keyword evidence="7" id="KW-0472">Membrane</keyword>
<dbReference type="NCBIfam" id="TIGR01573">
    <property type="entry name" value="cas2"/>
    <property type="match status" value="1"/>
</dbReference>
<evidence type="ECO:0000256" key="1">
    <source>
        <dbReference type="ARBA" id="ARBA00022722"/>
    </source>
</evidence>
<keyword evidence="2" id="KW-0479">Metal-binding</keyword>
<evidence type="ECO:0000259" key="8">
    <source>
        <dbReference type="Pfam" id="PF20803"/>
    </source>
</evidence>
<reference evidence="9 10" key="1">
    <citation type="journal article" date="2016" name="Nat. Commun.">
        <title>Thousands of microbial genomes shed light on interconnected biogeochemical processes in an aquifer system.</title>
        <authorList>
            <person name="Anantharaman K."/>
            <person name="Brown C.T."/>
            <person name="Hug L.A."/>
            <person name="Sharon I."/>
            <person name="Castelle C.J."/>
            <person name="Probst A.J."/>
            <person name="Thomas B.C."/>
            <person name="Singh A."/>
            <person name="Wilkins M.J."/>
            <person name="Karaoz U."/>
            <person name="Brodie E.L."/>
            <person name="Williams K.H."/>
            <person name="Hubbard S.S."/>
            <person name="Banfield J.F."/>
        </authorList>
    </citation>
    <scope>NUCLEOTIDE SEQUENCE [LARGE SCALE GENOMIC DNA]</scope>
</reference>
<evidence type="ECO:0000256" key="5">
    <source>
        <dbReference type="ARBA" id="ARBA00022842"/>
    </source>
</evidence>
<dbReference type="InterPro" id="IPR021127">
    <property type="entry name" value="CRISPR_associated_Cas2"/>
</dbReference>
<evidence type="ECO:0000256" key="6">
    <source>
        <dbReference type="ARBA" id="ARBA00023118"/>
    </source>
</evidence>
<accession>A0A1F6DCW3</accession>
<comment type="caution">
    <text evidence="9">The sequence shown here is derived from an EMBL/GenBank/DDBJ whole genome shotgun (WGS) entry which is preliminary data.</text>
</comment>
<dbReference type="GO" id="GO:0004521">
    <property type="term" value="F:RNA endonuclease activity"/>
    <property type="evidence" value="ECO:0007669"/>
    <property type="project" value="InterPro"/>
</dbReference>
<dbReference type="PANTHER" id="PTHR30319">
    <property type="entry name" value="PHENYLACETIC ACID REGULATOR-RELATED TRANSCRIPTIONAL REPRESSOR"/>
    <property type="match status" value="1"/>
</dbReference>
<dbReference type="SUPFAM" id="SSF143430">
    <property type="entry name" value="TTP0101/SSO1404-like"/>
    <property type="match status" value="1"/>
</dbReference>
<evidence type="ECO:0000256" key="7">
    <source>
        <dbReference type="SAM" id="Phobius"/>
    </source>
</evidence>
<sequence>MGKMEEESRKIRRRANIQNAVLAAVGIAGILAFIMIAPNIFQALPRIMGKKRYKLAFQARTAASRLAIKGHVRFIERDGRKYIEITDAGRHALAFEQEKAGLAAMKGKNWDKRYRLVMFDIPEKYKTTRDKVRRLLNECGFLRLQDSVWIFPYDCEELITLIKSDMRLGRNLLYAVVDSIENDKWIKRHFGLR</sequence>
<dbReference type="Pfam" id="PF20803">
    <property type="entry name" value="PaaX_M"/>
    <property type="match status" value="1"/>
</dbReference>
<dbReference type="AlphaFoldDB" id="A0A1F6DCW3"/>
<dbReference type="EMBL" id="MFLD01000028">
    <property type="protein sequence ID" value="OGG59256.1"/>
    <property type="molecule type" value="Genomic_DNA"/>
</dbReference>
<feature type="transmembrane region" description="Helical" evidence="7">
    <location>
        <begin position="20"/>
        <end position="41"/>
    </location>
</feature>
<keyword evidence="4" id="KW-0378">Hydrolase</keyword>
<gene>
    <name evidence="9" type="ORF">A3C86_02420</name>
</gene>
<keyword evidence="6" id="KW-0051">Antiviral defense</keyword>
<keyword evidence="1" id="KW-0540">Nuclease</keyword>
<keyword evidence="7" id="KW-0812">Transmembrane</keyword>
<dbReference type="Gene3D" id="3.30.70.2650">
    <property type="match status" value="1"/>
</dbReference>
<evidence type="ECO:0000256" key="4">
    <source>
        <dbReference type="ARBA" id="ARBA00022801"/>
    </source>
</evidence>
<evidence type="ECO:0000313" key="10">
    <source>
        <dbReference type="Proteomes" id="UP000178042"/>
    </source>
</evidence>
<protein>
    <submittedName>
        <fullName evidence="9">CRISPR-associated endonuclease Cas2</fullName>
    </submittedName>
</protein>
<evidence type="ECO:0000313" key="9">
    <source>
        <dbReference type="EMBL" id="OGG59256.1"/>
    </source>
</evidence>
<dbReference type="InterPro" id="IPR048846">
    <property type="entry name" value="PaaX-like_central"/>
</dbReference>